<evidence type="ECO:0000256" key="1">
    <source>
        <dbReference type="SAM" id="Phobius"/>
    </source>
</evidence>
<name>A0A1F6AQJ4_9BACT</name>
<gene>
    <name evidence="2" type="ORF">A2960_02330</name>
</gene>
<accession>A0A1F6AQJ4</accession>
<dbReference type="Proteomes" id="UP000176609">
    <property type="component" value="Unassembled WGS sequence"/>
</dbReference>
<protein>
    <submittedName>
        <fullName evidence="2">Uncharacterized protein</fullName>
    </submittedName>
</protein>
<evidence type="ECO:0000313" key="3">
    <source>
        <dbReference type="Proteomes" id="UP000176609"/>
    </source>
</evidence>
<reference evidence="2 3" key="1">
    <citation type="journal article" date="2016" name="Nat. Commun.">
        <title>Thousands of microbial genomes shed light on interconnected biogeochemical processes in an aquifer system.</title>
        <authorList>
            <person name="Anantharaman K."/>
            <person name="Brown C.T."/>
            <person name="Hug L.A."/>
            <person name="Sharon I."/>
            <person name="Castelle C.J."/>
            <person name="Probst A.J."/>
            <person name="Thomas B.C."/>
            <person name="Singh A."/>
            <person name="Wilkins M.J."/>
            <person name="Karaoz U."/>
            <person name="Brodie E.L."/>
            <person name="Williams K.H."/>
            <person name="Hubbard S.S."/>
            <person name="Banfield J.F."/>
        </authorList>
    </citation>
    <scope>NUCLEOTIDE SEQUENCE [LARGE SCALE GENOMIC DNA]</scope>
</reference>
<dbReference type="AlphaFoldDB" id="A0A1F6AQJ4"/>
<dbReference type="EMBL" id="MFJR01000007">
    <property type="protein sequence ID" value="OGG26961.1"/>
    <property type="molecule type" value="Genomic_DNA"/>
</dbReference>
<keyword evidence="1" id="KW-1133">Transmembrane helix</keyword>
<feature type="transmembrane region" description="Helical" evidence="1">
    <location>
        <begin position="6"/>
        <end position="28"/>
    </location>
</feature>
<comment type="caution">
    <text evidence="2">The sequence shown here is derived from an EMBL/GenBank/DDBJ whole genome shotgun (WGS) entry which is preliminary data.</text>
</comment>
<keyword evidence="1" id="KW-0472">Membrane</keyword>
<sequence length="267" mass="30259">MIKKRFPVNIVILSIFILFAGSVAFYFFTQKRSESDLYVIVSLLKPENSQPNAPYNWVPYWISNSIDVGDREVTPLGTVSSIVLDKEVYEGPLSGQYVYVTLKFQVNKDKNGVYLYKNKPILTNAEIELRLTKTQVKGLVIYIGRDLPKFESKKMVITVKGREIEPWIAEDLKVGSTIENSKGTSIAKVLDKKVTPAEVKSDWAGVARISYDTRKKDLEATVEITAQNISGINYFAVTNKVKTNEYIYLPFKEVSLYYPINSITEAN</sequence>
<evidence type="ECO:0000313" key="2">
    <source>
        <dbReference type="EMBL" id="OGG26961.1"/>
    </source>
</evidence>
<keyword evidence="1" id="KW-0812">Transmembrane</keyword>
<organism evidence="2 3">
    <name type="scientific">Candidatus Gottesmanbacteria bacterium RIFCSPLOWO2_01_FULL_39_12b</name>
    <dbReference type="NCBI Taxonomy" id="1798388"/>
    <lineage>
        <taxon>Bacteria</taxon>
        <taxon>Candidatus Gottesmaniibacteriota</taxon>
    </lineage>
</organism>
<proteinExistence type="predicted"/>